<comment type="caution">
    <text evidence="1">The sequence shown here is derived from an EMBL/GenBank/DDBJ whole genome shotgun (WGS) entry which is preliminary data.</text>
</comment>
<dbReference type="SUPFAM" id="SSF53474">
    <property type="entry name" value="alpha/beta-Hydrolases"/>
    <property type="match status" value="1"/>
</dbReference>
<organism evidence="1 2">
    <name type="scientific">Hymenochirus boettgeri</name>
    <name type="common">Congo dwarf clawed frog</name>
    <dbReference type="NCBI Taxonomy" id="247094"/>
    <lineage>
        <taxon>Eukaryota</taxon>
        <taxon>Metazoa</taxon>
        <taxon>Chordata</taxon>
        <taxon>Craniata</taxon>
        <taxon>Vertebrata</taxon>
        <taxon>Euteleostomi</taxon>
        <taxon>Amphibia</taxon>
        <taxon>Batrachia</taxon>
        <taxon>Anura</taxon>
        <taxon>Pipoidea</taxon>
        <taxon>Pipidae</taxon>
        <taxon>Pipinae</taxon>
        <taxon>Hymenochirus</taxon>
    </lineage>
</organism>
<evidence type="ECO:0000313" key="1">
    <source>
        <dbReference type="EMBL" id="KAG8440113.1"/>
    </source>
</evidence>
<evidence type="ECO:0000313" key="2">
    <source>
        <dbReference type="Proteomes" id="UP000812440"/>
    </source>
</evidence>
<dbReference type="EMBL" id="JAACNH010000006">
    <property type="protein sequence ID" value="KAG8440113.1"/>
    <property type="molecule type" value="Genomic_DNA"/>
</dbReference>
<dbReference type="Proteomes" id="UP000812440">
    <property type="component" value="Chromosome 3"/>
</dbReference>
<dbReference type="InterPro" id="IPR029058">
    <property type="entry name" value="AB_hydrolase_fold"/>
</dbReference>
<keyword evidence="2" id="KW-1185">Reference proteome</keyword>
<protein>
    <submittedName>
        <fullName evidence="1">Uncharacterized protein</fullName>
    </submittedName>
</protein>
<reference evidence="1" key="1">
    <citation type="thesis" date="2020" institute="ProQuest LLC" country="789 East Eisenhower Parkway, Ann Arbor, MI, USA">
        <title>Comparative Genomics and Chromosome Evolution.</title>
        <authorList>
            <person name="Mudd A.B."/>
        </authorList>
    </citation>
    <scope>NUCLEOTIDE SEQUENCE</scope>
    <source>
        <strain evidence="1">Female2</strain>
        <tissue evidence="1">Blood</tissue>
    </source>
</reference>
<accession>A0A8T2J8Q5</accession>
<dbReference type="InterPro" id="IPR008547">
    <property type="entry name" value="DUF829_TMEM53"/>
</dbReference>
<proteinExistence type="predicted"/>
<dbReference type="Pfam" id="PF05705">
    <property type="entry name" value="DUF829"/>
    <property type="match status" value="1"/>
</dbReference>
<dbReference type="AlphaFoldDB" id="A0A8T2J8Q5"/>
<sequence>MLGWILRGSARCPGPSTRLSLFAGHFLQMCKASSTPSITAVTKTVVSQPKAQASTQSFPSQNIKKFSSSVFLYTDPSVPWNCRSSRPLLLLLPWLGSKARFYEQYIRLYFKLGFDVLVAESSTSHFLWPQKGLDYARELLDLLLTEKELAFRSLYVHGISIGGYMFSQMLVSSSSSHKEHQEMLRKIQGQVYDSLVVGSMETMATGVAQMYFSPGLRWIVTRGVLLYFALFKAQTADNYEKAIQTFWNNPITCPALFFYCLDDPLSDHTLVDKLLKTWEKQGIQVKSKKWIHSLHAGHLRRHPQEYIETLNEFFHSLQKHTPKCKL</sequence>
<gene>
    <name evidence="1" type="ORF">GDO86_006052</name>
</gene>
<dbReference type="PANTHER" id="PTHR20908">
    <property type="entry name" value="LD15586P"/>
    <property type="match status" value="1"/>
</dbReference>
<name>A0A8T2J8Q5_9PIPI</name>
<dbReference type="GO" id="GO:0017171">
    <property type="term" value="F:serine hydrolase activity"/>
    <property type="evidence" value="ECO:0007669"/>
    <property type="project" value="TreeGrafter"/>
</dbReference>
<dbReference type="PANTHER" id="PTHR20908:SF4">
    <property type="entry name" value="SI:DKEY-5I3.5"/>
    <property type="match status" value="1"/>
</dbReference>
<dbReference type="Gene3D" id="3.40.50.1820">
    <property type="entry name" value="alpha/beta hydrolase"/>
    <property type="match status" value="1"/>
</dbReference>
<dbReference type="OrthoDB" id="77878at2759"/>